<name>A0ABQ7J7W9_9APIC</name>
<dbReference type="PROSITE" id="PS51192">
    <property type="entry name" value="HELICASE_ATP_BIND_1"/>
    <property type="match status" value="1"/>
</dbReference>
<dbReference type="Gene3D" id="3.40.50.300">
    <property type="entry name" value="P-loop containing nucleotide triphosphate hydrolases"/>
    <property type="match status" value="2"/>
</dbReference>
<reference evidence="3 4" key="1">
    <citation type="journal article" date="2020" name="bioRxiv">
        <title>Metabolic contributions of an alphaproteobacterial endosymbiont in the apicomplexan Cardiosporidium cionae.</title>
        <authorList>
            <person name="Hunter E.S."/>
            <person name="Paight C.J."/>
            <person name="Lane C.E."/>
        </authorList>
    </citation>
    <scope>NUCLEOTIDE SEQUENCE [LARGE SCALE GENOMIC DNA]</scope>
    <source>
        <strain evidence="3">ESH_2018</strain>
    </source>
</reference>
<evidence type="ECO:0000259" key="2">
    <source>
        <dbReference type="PROSITE" id="PS51192"/>
    </source>
</evidence>
<dbReference type="Pfam" id="PF04851">
    <property type="entry name" value="ResIII"/>
    <property type="match status" value="1"/>
</dbReference>
<sequence length="834" mass="95671">MPLRTDELSSTKGDGNHLDRAMEDLCDIATLSRKSGLSTSSLSPDKEQQFLSSSFLKKIATYCEGTDYFDLFATYFKNVESKLPKKLNRRIENVPKDITAFIEDVALDEVETPNLADIQPKEKRDSVNKTQAVSPEIQNETASVSTPKRMEHAERMKEATVVAKISSKGNAHVIPFKNVKIEEILENTPSPSSTTTAPAESVAVLGPAEPVVDSLVEKLEQNQDSSKSLLISSYAVIRDIEDISMFYKDSVVTSTDSHFSPHPYQLEAAKATLQRNTIVTFPTGTGKTFISSLVLSTFLRSISLADKYFVVLLPTVLLAQQQRRAIDRHLRFFQPHLRMVTSIIGSTGDEIMEEDLVDLKIDWNHSKYWKMYEEALTQQHEFYLAEKNLSWPIPENRAHEFITSQFLSPRRFPLNSSLLPTDSSTIIFDEDVNDEHTVWPRVFVMTPAKFCLYLARGLMRMGRIGLLVFDEAHHYTHEKSLHPYAMIMKHFYERSFLRPRILALTASPLQIHAKDYSDALQLISSRIKYIESLYDSNIFVNSFPDRLQKNPHNFIFYDPPSSSSSDNLHDVGDAFIQFQLKHLDDIFFIVESFIQGHSSDRIYKNSLLQDENISLLQERLSISSLKIILKEIEECYSLLPSDDKTALLSRWKRVKEWLRFLLNDLGFWFLYYAISILKKFYSKSHRIQREDFHSLLTSEEASILISETMGEKISRTYFAYIKFLCLLFDAYLIASGFSSLLCLLEKEYNDFSDFRVLLKEHHIVTPQILAILEALLGELYKHSKTVAFHHHLILDKTHRIPHFLNASTLNVTSISSSKHPSENETTMKEMLSFP</sequence>
<dbReference type="InterPro" id="IPR027417">
    <property type="entry name" value="P-loop_NTPase"/>
</dbReference>
<accession>A0ABQ7J7W9</accession>
<feature type="region of interest" description="Disordered" evidence="1">
    <location>
        <begin position="815"/>
        <end position="834"/>
    </location>
</feature>
<feature type="region of interest" description="Disordered" evidence="1">
    <location>
        <begin position="121"/>
        <end position="151"/>
    </location>
</feature>
<evidence type="ECO:0000256" key="1">
    <source>
        <dbReference type="SAM" id="MobiDB-lite"/>
    </source>
</evidence>
<gene>
    <name evidence="3" type="ORF">IE077_003587</name>
</gene>
<dbReference type="PANTHER" id="PTHR14074">
    <property type="entry name" value="HELICASE WITH DEATH DOMAIN-RELATED"/>
    <property type="match status" value="1"/>
</dbReference>
<dbReference type="InterPro" id="IPR014001">
    <property type="entry name" value="Helicase_ATP-bd"/>
</dbReference>
<dbReference type="InterPro" id="IPR006935">
    <property type="entry name" value="Helicase/UvrB_N"/>
</dbReference>
<dbReference type="SMART" id="SM00487">
    <property type="entry name" value="DEXDc"/>
    <property type="match status" value="1"/>
</dbReference>
<evidence type="ECO:0000313" key="3">
    <source>
        <dbReference type="EMBL" id="KAF8820088.1"/>
    </source>
</evidence>
<dbReference type="PANTHER" id="PTHR14074:SF16">
    <property type="entry name" value="ANTIVIRAL INNATE IMMUNE RESPONSE RECEPTOR RIG-I"/>
    <property type="match status" value="1"/>
</dbReference>
<organism evidence="3 4">
    <name type="scientific">Cardiosporidium cionae</name>
    <dbReference type="NCBI Taxonomy" id="476202"/>
    <lineage>
        <taxon>Eukaryota</taxon>
        <taxon>Sar</taxon>
        <taxon>Alveolata</taxon>
        <taxon>Apicomplexa</taxon>
        <taxon>Aconoidasida</taxon>
        <taxon>Nephromycida</taxon>
        <taxon>Cardiosporidium</taxon>
    </lineage>
</organism>
<feature type="compositionally biased region" description="Polar residues" evidence="1">
    <location>
        <begin position="128"/>
        <end position="146"/>
    </location>
</feature>
<feature type="non-terminal residue" evidence="3">
    <location>
        <position position="834"/>
    </location>
</feature>
<proteinExistence type="predicted"/>
<protein>
    <recommendedName>
        <fullName evidence="2">Helicase ATP-binding domain-containing protein</fullName>
    </recommendedName>
</protein>
<keyword evidence="4" id="KW-1185">Reference proteome</keyword>
<feature type="domain" description="Helicase ATP-binding" evidence="2">
    <location>
        <begin position="268"/>
        <end position="526"/>
    </location>
</feature>
<dbReference type="Proteomes" id="UP000823046">
    <property type="component" value="Unassembled WGS sequence"/>
</dbReference>
<dbReference type="SUPFAM" id="SSF52540">
    <property type="entry name" value="P-loop containing nucleoside triphosphate hydrolases"/>
    <property type="match status" value="1"/>
</dbReference>
<evidence type="ECO:0000313" key="4">
    <source>
        <dbReference type="Proteomes" id="UP000823046"/>
    </source>
</evidence>
<dbReference type="EMBL" id="JADAQX010000484">
    <property type="protein sequence ID" value="KAF8820088.1"/>
    <property type="molecule type" value="Genomic_DNA"/>
</dbReference>
<dbReference type="InterPro" id="IPR051363">
    <property type="entry name" value="RLR_Helicase"/>
</dbReference>
<comment type="caution">
    <text evidence="3">The sequence shown here is derived from an EMBL/GenBank/DDBJ whole genome shotgun (WGS) entry which is preliminary data.</text>
</comment>